<dbReference type="Proteomes" id="UP001549920">
    <property type="component" value="Unassembled WGS sequence"/>
</dbReference>
<dbReference type="InterPro" id="IPR010512">
    <property type="entry name" value="DUF1091"/>
</dbReference>
<evidence type="ECO:0000313" key="2">
    <source>
        <dbReference type="Proteomes" id="UP001549920"/>
    </source>
</evidence>
<keyword evidence="2" id="KW-1185">Reference proteome</keyword>
<accession>A0ABR3HS81</accession>
<dbReference type="Pfam" id="PF06477">
    <property type="entry name" value="DUF1091"/>
    <property type="match status" value="1"/>
</dbReference>
<sequence>MGGQEFPIRYISTERPYVTYIDGKHLVFANVSAKRYGRSTPMYHVETHFLTTIWLDKFLRADFYFYEYLTGVYKRGFFELHLNFCQFIKNPIFGPMMKQRNLTGPCPYPPGEYHFYNMTVAGTAVPKGFPFTKGRLYANATYKNIFIASGYLDIEIKEVRIKRQKRRIK</sequence>
<proteinExistence type="predicted"/>
<reference evidence="1 2" key="1">
    <citation type="submission" date="2024-06" db="EMBL/GenBank/DDBJ databases">
        <title>A chromosome-level genome assembly of beet webworm, Loxostege sticticalis.</title>
        <authorList>
            <person name="Zhang Y."/>
        </authorList>
    </citation>
    <scope>NUCLEOTIDE SEQUENCE [LARGE SCALE GENOMIC DNA]</scope>
    <source>
        <strain evidence="1">AQ026</strain>
        <tissue evidence="1">Whole body</tissue>
    </source>
</reference>
<organism evidence="1 2">
    <name type="scientific">Loxostege sticticalis</name>
    <name type="common">Beet webworm moth</name>
    <dbReference type="NCBI Taxonomy" id="481309"/>
    <lineage>
        <taxon>Eukaryota</taxon>
        <taxon>Metazoa</taxon>
        <taxon>Ecdysozoa</taxon>
        <taxon>Arthropoda</taxon>
        <taxon>Hexapoda</taxon>
        <taxon>Insecta</taxon>
        <taxon>Pterygota</taxon>
        <taxon>Neoptera</taxon>
        <taxon>Endopterygota</taxon>
        <taxon>Lepidoptera</taxon>
        <taxon>Glossata</taxon>
        <taxon>Ditrysia</taxon>
        <taxon>Pyraloidea</taxon>
        <taxon>Crambidae</taxon>
        <taxon>Pyraustinae</taxon>
        <taxon>Loxostege</taxon>
    </lineage>
</organism>
<evidence type="ECO:0000313" key="1">
    <source>
        <dbReference type="EMBL" id="KAL0879392.1"/>
    </source>
</evidence>
<dbReference type="EMBL" id="JBEUOH010000014">
    <property type="protein sequence ID" value="KAL0879392.1"/>
    <property type="molecule type" value="Genomic_DNA"/>
</dbReference>
<gene>
    <name evidence="1" type="ORF">ABMA27_003153</name>
</gene>
<comment type="caution">
    <text evidence="1">The sequence shown here is derived from an EMBL/GenBank/DDBJ whole genome shotgun (WGS) entry which is preliminary data.</text>
</comment>
<name>A0ABR3HS81_LOXSC</name>
<protein>
    <submittedName>
        <fullName evidence="1">Uncharacterized protein</fullName>
    </submittedName>
</protein>